<evidence type="ECO:0000256" key="2">
    <source>
        <dbReference type="ARBA" id="ARBA00023015"/>
    </source>
</evidence>
<dbReference type="GO" id="GO:0005634">
    <property type="term" value="C:nucleus"/>
    <property type="evidence" value="ECO:0007669"/>
    <property type="project" value="UniProtKB-SubCell"/>
</dbReference>
<keyword evidence="3 6" id="KW-0238">DNA-binding</keyword>
<dbReference type="Gene3D" id="1.10.10.60">
    <property type="entry name" value="Homeodomain-like"/>
    <property type="match status" value="2"/>
</dbReference>
<dbReference type="GO" id="GO:0006357">
    <property type="term" value="P:regulation of transcription by RNA polymerase II"/>
    <property type="evidence" value="ECO:0007669"/>
    <property type="project" value="TreeGrafter"/>
</dbReference>
<organism evidence="9 10">
    <name type="scientific">Caenorhabditis japonica</name>
    <dbReference type="NCBI Taxonomy" id="281687"/>
    <lineage>
        <taxon>Eukaryota</taxon>
        <taxon>Metazoa</taxon>
        <taxon>Ecdysozoa</taxon>
        <taxon>Nematoda</taxon>
        <taxon>Chromadorea</taxon>
        <taxon>Rhabditida</taxon>
        <taxon>Rhabditina</taxon>
        <taxon>Rhabditomorpha</taxon>
        <taxon>Rhabditoidea</taxon>
        <taxon>Rhabditidae</taxon>
        <taxon>Peloderinae</taxon>
        <taxon>Caenorhabditis</taxon>
    </lineage>
</organism>
<comment type="subcellular location">
    <subcellularLocation>
        <location evidence="1 6">Nucleus</location>
    </subcellularLocation>
</comment>
<dbReference type="PROSITE" id="PS50960">
    <property type="entry name" value="HTH_PSQ"/>
    <property type="match status" value="1"/>
</dbReference>
<evidence type="ECO:0000256" key="1">
    <source>
        <dbReference type="ARBA" id="ARBA00004123"/>
    </source>
</evidence>
<evidence type="ECO:0000256" key="4">
    <source>
        <dbReference type="ARBA" id="ARBA00023163"/>
    </source>
</evidence>
<dbReference type="FunFam" id="1.10.10.60:FF:000019">
    <property type="entry name" value="Ligand-dependent corepressor isoform 1"/>
    <property type="match status" value="1"/>
</dbReference>
<dbReference type="PANTHER" id="PTHR21545">
    <property type="entry name" value="TRANSCRIPTION FACTOR MLR1/2"/>
    <property type="match status" value="1"/>
</dbReference>
<evidence type="ECO:0000313" key="10">
    <source>
        <dbReference type="Proteomes" id="UP000005237"/>
    </source>
</evidence>
<dbReference type="AlphaFoldDB" id="A0A8R1HUY7"/>
<keyword evidence="4" id="KW-0804">Transcription</keyword>
<dbReference type="Pfam" id="PF05225">
    <property type="entry name" value="HTH_psq"/>
    <property type="match status" value="2"/>
</dbReference>
<keyword evidence="2" id="KW-0805">Transcription regulation</keyword>
<dbReference type="Proteomes" id="UP000005237">
    <property type="component" value="Unassembled WGS sequence"/>
</dbReference>
<evidence type="ECO:0000259" key="8">
    <source>
        <dbReference type="PROSITE" id="PS50960"/>
    </source>
</evidence>
<feature type="compositionally biased region" description="Low complexity" evidence="7">
    <location>
        <begin position="354"/>
        <end position="370"/>
    </location>
</feature>
<dbReference type="GO" id="GO:0003677">
    <property type="term" value="F:DNA binding"/>
    <property type="evidence" value="ECO:0007669"/>
    <property type="project" value="UniProtKB-UniRule"/>
</dbReference>
<protein>
    <recommendedName>
        <fullName evidence="8">HTH psq-type domain-containing protein</fullName>
    </recommendedName>
</protein>
<keyword evidence="10" id="KW-1185">Reference proteome</keyword>
<evidence type="ECO:0000256" key="5">
    <source>
        <dbReference type="ARBA" id="ARBA00023242"/>
    </source>
</evidence>
<feature type="region of interest" description="Disordered" evidence="7">
    <location>
        <begin position="34"/>
        <end position="75"/>
    </location>
</feature>
<keyword evidence="5 6" id="KW-0539">Nucleus</keyword>
<feature type="domain" description="HTH psq-type" evidence="8">
    <location>
        <begin position="451"/>
        <end position="503"/>
    </location>
</feature>
<dbReference type="InterPro" id="IPR009057">
    <property type="entry name" value="Homeodomain-like_sf"/>
</dbReference>
<reference evidence="9" key="2">
    <citation type="submission" date="2022-06" db="UniProtKB">
        <authorList>
            <consortium name="EnsemblMetazoa"/>
        </authorList>
    </citation>
    <scope>IDENTIFICATION</scope>
    <source>
        <strain evidence="9">DF5081</strain>
    </source>
</reference>
<feature type="DNA-binding region" description="H-T-H motif" evidence="6">
    <location>
        <begin position="479"/>
        <end position="499"/>
    </location>
</feature>
<dbReference type="InterPro" id="IPR007889">
    <property type="entry name" value="HTH_Psq"/>
</dbReference>
<feature type="compositionally biased region" description="Basic and acidic residues" evidence="7">
    <location>
        <begin position="40"/>
        <end position="75"/>
    </location>
</feature>
<feature type="region of interest" description="Disordered" evidence="7">
    <location>
        <begin position="352"/>
        <end position="391"/>
    </location>
</feature>
<evidence type="ECO:0000313" key="9">
    <source>
        <dbReference type="EnsemblMetazoa" id="CJA11562a.1"/>
    </source>
</evidence>
<feature type="compositionally biased region" description="Polar residues" evidence="7">
    <location>
        <begin position="513"/>
        <end position="535"/>
    </location>
</feature>
<evidence type="ECO:0000256" key="6">
    <source>
        <dbReference type="PROSITE-ProRule" id="PRU00320"/>
    </source>
</evidence>
<proteinExistence type="predicted"/>
<sequence>MMLKEVKVSKVHHNLINTARFGFELSITISCAHPNLSEPNRTEPNRVEASRAEQSRAEPSRVVESNKAKRNEKRQDRKLEEYLRGYEVCGCVHNLSDGALERNMKIPPGCVSWLLPNAMNSETTPGLSVVSHCMAADNQDQYKEMYAMNRLSVANLLSSPSPVMQVSSEWQNPIAERQFNTSSLVPQLFQYPWAINFWLQFQNAQLQPHLQYAALARSLVGENPLDLSNKTMNLLQKIGIFNVKNEDVGSNATEKLPEESKANILRRNYTMEDLTQAVDDIRQGKLGTRRASVVYGIPRSTLRNKIYKLEAEGAIPSKVRRGKIAARRAEAEQKRCNNATVAAATLLDAFGNHSDSSSPSPHASMCPSSPDSTNSSGEGAVETPDPETKLQNTQLDPKWLESIWQNLFKCQNNNVVGDASVPMVDAPHTPTPIVEKLQKPMGNSEEWKRSRPKRGQYRKYDKNALDEAVRSVRRGEMSVHRAGSFFGVPHSTLEYKVKERNLMRKKKDHTYCHDSSTSEDGNPIANSNNFETSDSPPHASAAISIPISLD</sequence>
<dbReference type="SUPFAM" id="SSF46689">
    <property type="entry name" value="Homeodomain-like"/>
    <property type="match status" value="2"/>
</dbReference>
<accession>A0A8R1HUY7</accession>
<dbReference type="EnsemblMetazoa" id="CJA11562a.1">
    <property type="protein sequence ID" value="CJA11562a.1"/>
    <property type="gene ID" value="WBGene00130766"/>
</dbReference>
<feature type="region of interest" description="Disordered" evidence="7">
    <location>
        <begin position="506"/>
        <end position="550"/>
    </location>
</feature>
<dbReference type="PANTHER" id="PTHR21545:SF13">
    <property type="entry name" value="ECDYSONE-INDUCED PROTEIN 93F, ISOFORM C"/>
    <property type="match status" value="1"/>
</dbReference>
<name>A0A8R1HUY7_CAEJA</name>
<reference evidence="10" key="1">
    <citation type="submission" date="2010-08" db="EMBL/GenBank/DDBJ databases">
        <authorList>
            <consortium name="Caenorhabditis japonica Sequencing Consortium"/>
            <person name="Wilson R.K."/>
        </authorList>
    </citation>
    <scope>NUCLEOTIDE SEQUENCE [LARGE SCALE GENOMIC DNA]</scope>
    <source>
        <strain evidence="10">DF5081</strain>
    </source>
</reference>
<evidence type="ECO:0000256" key="3">
    <source>
        <dbReference type="ARBA" id="ARBA00023125"/>
    </source>
</evidence>
<evidence type="ECO:0000256" key="7">
    <source>
        <dbReference type="SAM" id="MobiDB-lite"/>
    </source>
</evidence>